<evidence type="ECO:0000313" key="3">
    <source>
        <dbReference type="Proteomes" id="UP000266841"/>
    </source>
</evidence>
<reference evidence="2 3" key="1">
    <citation type="journal article" date="2012" name="Genome Biol.">
        <title>Genome and low-iron response of an oceanic diatom adapted to chronic iron limitation.</title>
        <authorList>
            <person name="Lommer M."/>
            <person name="Specht M."/>
            <person name="Roy A.S."/>
            <person name="Kraemer L."/>
            <person name="Andreson R."/>
            <person name="Gutowska M.A."/>
            <person name="Wolf J."/>
            <person name="Bergner S.V."/>
            <person name="Schilhabel M.B."/>
            <person name="Klostermeier U.C."/>
            <person name="Beiko R.G."/>
            <person name="Rosenstiel P."/>
            <person name="Hippler M."/>
            <person name="Laroche J."/>
        </authorList>
    </citation>
    <scope>NUCLEOTIDE SEQUENCE [LARGE SCALE GENOMIC DNA]</scope>
    <source>
        <strain evidence="2 3">CCMP1005</strain>
    </source>
</reference>
<keyword evidence="3" id="KW-1185">Reference proteome</keyword>
<dbReference type="AlphaFoldDB" id="K0T599"/>
<comment type="caution">
    <text evidence="2">The sequence shown here is derived from an EMBL/GenBank/DDBJ whole genome shotgun (WGS) entry which is preliminary data.</text>
</comment>
<dbReference type="Proteomes" id="UP000266841">
    <property type="component" value="Unassembled WGS sequence"/>
</dbReference>
<feature type="compositionally biased region" description="Low complexity" evidence="1">
    <location>
        <begin position="67"/>
        <end position="80"/>
    </location>
</feature>
<accession>K0T599</accession>
<feature type="region of interest" description="Disordered" evidence="1">
    <location>
        <begin position="67"/>
        <end position="129"/>
    </location>
</feature>
<organism evidence="2 3">
    <name type="scientific">Thalassiosira oceanica</name>
    <name type="common">Marine diatom</name>
    <dbReference type="NCBI Taxonomy" id="159749"/>
    <lineage>
        <taxon>Eukaryota</taxon>
        <taxon>Sar</taxon>
        <taxon>Stramenopiles</taxon>
        <taxon>Ochrophyta</taxon>
        <taxon>Bacillariophyta</taxon>
        <taxon>Coscinodiscophyceae</taxon>
        <taxon>Thalassiosirophycidae</taxon>
        <taxon>Thalassiosirales</taxon>
        <taxon>Thalassiosiraceae</taxon>
        <taxon>Thalassiosira</taxon>
    </lineage>
</organism>
<proteinExistence type="predicted"/>
<protein>
    <submittedName>
        <fullName evidence="2">Uncharacterized protein</fullName>
    </submittedName>
</protein>
<dbReference type="EMBL" id="AGNL01005246">
    <property type="protein sequence ID" value="EJK72825.1"/>
    <property type="molecule type" value="Genomic_DNA"/>
</dbReference>
<evidence type="ECO:0000256" key="1">
    <source>
        <dbReference type="SAM" id="MobiDB-lite"/>
    </source>
</evidence>
<feature type="non-terminal residue" evidence="2">
    <location>
        <position position="161"/>
    </location>
</feature>
<name>K0T599_THAOC</name>
<evidence type="ECO:0000313" key="2">
    <source>
        <dbReference type="EMBL" id="EJK72825.1"/>
    </source>
</evidence>
<gene>
    <name evidence="2" type="ORF">THAOC_05604</name>
</gene>
<sequence length="161" mass="16507">MAVDVSRPGMPMTASFLPNCGSRLASLNASPIQLAMPSYSRETQRRPPTPPPMLPLYVTTAYLKVTSPSSSRIRDPVSSSGQPGRPVGLAEGIQDGTVDGRPVAVGTRLGPIDGAPEGSDDEDGAWVPTPDDCVVISPVVPFAPSRTPGGALGLADGTVAT</sequence>